<evidence type="ECO:0000256" key="1">
    <source>
        <dbReference type="SAM" id="MobiDB-lite"/>
    </source>
</evidence>
<feature type="region of interest" description="Disordered" evidence="1">
    <location>
        <begin position="1"/>
        <end position="44"/>
    </location>
</feature>
<evidence type="ECO:0000313" key="2">
    <source>
        <dbReference type="EMBL" id="TKT10781.1"/>
    </source>
</evidence>
<gene>
    <name evidence="2" type="ORF">E4U92_04630</name>
</gene>
<protein>
    <submittedName>
        <fullName evidence="2">SH3 domain-containing protein</fullName>
    </submittedName>
</protein>
<dbReference type="EMBL" id="SZPR01000008">
    <property type="protein sequence ID" value="TKT10781.1"/>
    <property type="molecule type" value="Genomic_DNA"/>
</dbReference>
<feature type="compositionally biased region" description="Polar residues" evidence="1">
    <location>
        <begin position="23"/>
        <end position="44"/>
    </location>
</feature>
<name>A0A4U5X925_STRGB</name>
<proteinExistence type="predicted"/>
<dbReference type="Proteomes" id="UP000308632">
    <property type="component" value="Unassembled WGS sequence"/>
</dbReference>
<sequence length="102" mass="10954">MTVTTAAAHAPCSSSAPADRDSTGWNATGDNSRMRTGSSTTCTAVSSARPGDHLDYHCYTFGNDGYTWTYLRNDTRSPDTYGWVRDDVLSDGGSGVLCPEYD</sequence>
<reference evidence="2 3" key="1">
    <citation type="submission" date="2019-04" db="EMBL/GenBank/DDBJ databases">
        <title>Streptomyces lasaliensis sp.nov., an Actinomycete isolated from soil which produces the polyether antibiotic lasalocid.</title>
        <authorList>
            <person name="Erwin G."/>
            <person name="Haber C."/>
        </authorList>
    </citation>
    <scope>NUCLEOTIDE SEQUENCE [LARGE SCALE GENOMIC DNA]</scope>
    <source>
        <strain evidence="2 3">DSM 40089</strain>
    </source>
</reference>
<organism evidence="2 3">
    <name type="scientific">Streptomyces galbus</name>
    <dbReference type="NCBI Taxonomy" id="33898"/>
    <lineage>
        <taxon>Bacteria</taxon>
        <taxon>Bacillati</taxon>
        <taxon>Actinomycetota</taxon>
        <taxon>Actinomycetes</taxon>
        <taxon>Kitasatosporales</taxon>
        <taxon>Streptomycetaceae</taxon>
        <taxon>Streptomyces</taxon>
    </lineage>
</organism>
<accession>A0A4U5X925</accession>
<feature type="compositionally biased region" description="Low complexity" evidence="1">
    <location>
        <begin position="1"/>
        <end position="17"/>
    </location>
</feature>
<comment type="caution">
    <text evidence="2">The sequence shown here is derived from an EMBL/GenBank/DDBJ whole genome shotgun (WGS) entry which is preliminary data.</text>
</comment>
<dbReference type="AlphaFoldDB" id="A0A4U5X925"/>
<evidence type="ECO:0000313" key="3">
    <source>
        <dbReference type="Proteomes" id="UP000308632"/>
    </source>
</evidence>